<accession>A0AAE1DJU2</accession>
<name>A0AAE1DJU2_9GAST</name>
<feature type="compositionally biased region" description="Low complexity" evidence="5">
    <location>
        <begin position="153"/>
        <end position="175"/>
    </location>
</feature>
<keyword evidence="3" id="KW-0862">Zinc</keyword>
<gene>
    <name evidence="7" type="ORF">RRG08_053666</name>
</gene>
<keyword evidence="2 4" id="KW-0863">Zinc-finger</keyword>
<feature type="compositionally biased region" description="Polar residues" evidence="5">
    <location>
        <begin position="492"/>
        <end position="529"/>
    </location>
</feature>
<dbReference type="InterPro" id="IPR013083">
    <property type="entry name" value="Znf_RING/FYVE/PHD"/>
</dbReference>
<feature type="compositionally biased region" description="Polar residues" evidence="5">
    <location>
        <begin position="539"/>
        <end position="550"/>
    </location>
</feature>
<feature type="compositionally biased region" description="Low complexity" evidence="5">
    <location>
        <begin position="355"/>
        <end position="378"/>
    </location>
</feature>
<dbReference type="InterPro" id="IPR000306">
    <property type="entry name" value="Znf_FYVE"/>
</dbReference>
<dbReference type="InterPro" id="IPR017455">
    <property type="entry name" value="Znf_FYVE-rel"/>
</dbReference>
<keyword evidence="1" id="KW-0479">Metal-binding</keyword>
<dbReference type="InterPro" id="IPR011011">
    <property type="entry name" value="Znf_FYVE_PHD"/>
</dbReference>
<reference evidence="7" key="1">
    <citation type="journal article" date="2023" name="G3 (Bethesda)">
        <title>A reference genome for the long-term kleptoplast-retaining sea slug Elysia crispata morphotype clarki.</title>
        <authorList>
            <person name="Eastman K.E."/>
            <person name="Pendleton A.L."/>
            <person name="Shaikh M.A."/>
            <person name="Suttiyut T."/>
            <person name="Ogas R."/>
            <person name="Tomko P."/>
            <person name="Gavelis G."/>
            <person name="Widhalm J.R."/>
            <person name="Wisecaver J.H."/>
        </authorList>
    </citation>
    <scope>NUCLEOTIDE SEQUENCE</scope>
    <source>
        <strain evidence="7">ECLA1</strain>
    </source>
</reference>
<dbReference type="PROSITE" id="PS50178">
    <property type="entry name" value="ZF_FYVE"/>
    <property type="match status" value="1"/>
</dbReference>
<proteinExistence type="predicted"/>
<dbReference type="SUPFAM" id="SSF57903">
    <property type="entry name" value="FYVE/PHD zinc finger"/>
    <property type="match status" value="2"/>
</dbReference>
<feature type="region of interest" description="Disordered" evidence="5">
    <location>
        <begin position="235"/>
        <end position="454"/>
    </location>
</feature>
<evidence type="ECO:0000256" key="4">
    <source>
        <dbReference type="PROSITE-ProRule" id="PRU00091"/>
    </source>
</evidence>
<dbReference type="Pfam" id="PF01363">
    <property type="entry name" value="FYVE"/>
    <property type="match status" value="1"/>
</dbReference>
<feature type="region of interest" description="Disordered" evidence="5">
    <location>
        <begin position="1049"/>
        <end position="1068"/>
    </location>
</feature>
<dbReference type="CDD" id="cd00065">
    <property type="entry name" value="FYVE_like_SF"/>
    <property type="match status" value="1"/>
</dbReference>
<feature type="compositionally biased region" description="Acidic residues" evidence="5">
    <location>
        <begin position="381"/>
        <end position="390"/>
    </location>
</feature>
<feature type="region of interest" description="Disordered" evidence="5">
    <location>
        <begin position="44"/>
        <end position="185"/>
    </location>
</feature>
<comment type="caution">
    <text evidence="7">The sequence shown here is derived from an EMBL/GenBank/DDBJ whole genome shotgun (WGS) entry which is preliminary data.</text>
</comment>
<evidence type="ECO:0000256" key="2">
    <source>
        <dbReference type="ARBA" id="ARBA00022771"/>
    </source>
</evidence>
<organism evidence="7 8">
    <name type="scientific">Elysia crispata</name>
    <name type="common">lettuce slug</name>
    <dbReference type="NCBI Taxonomy" id="231223"/>
    <lineage>
        <taxon>Eukaryota</taxon>
        <taxon>Metazoa</taxon>
        <taxon>Spiralia</taxon>
        <taxon>Lophotrochozoa</taxon>
        <taxon>Mollusca</taxon>
        <taxon>Gastropoda</taxon>
        <taxon>Heterobranchia</taxon>
        <taxon>Euthyneura</taxon>
        <taxon>Panpulmonata</taxon>
        <taxon>Sacoglossa</taxon>
        <taxon>Placobranchoidea</taxon>
        <taxon>Plakobranchidae</taxon>
        <taxon>Elysia</taxon>
    </lineage>
</organism>
<dbReference type="EMBL" id="JAWDGP010003546">
    <property type="protein sequence ID" value="KAK3773281.1"/>
    <property type="molecule type" value="Genomic_DNA"/>
</dbReference>
<sequence length="1068" mass="118457">MEPIDLHHLSAIRIGDRIVYNGVGGNAFAFGEKPDLAAFALGPYPNPNVPESPITKSRTEPNFRKRELNSAIVSSEKNECCGKGDKSERQESPTQTPVTMSSDKEDTQETAAVPKADNVSMEEPKHAAYDDSLNPFSEEDEPDATCDEPQPQPQLLDQQPSPANNKNSSTSSSSSAKKKKADKKLTLKEVALMAETSKSQHHRTRSWGAFTNLGSKIVNSTTALMTYTANTTMNTSQRALPLPPPHTHRKLPQIPQSPLSFQPIPLPPPEKVAAPSSTPLSKNSSTSSTSSKSSSTSATSRKLSAPQITLTAEETQPEKRGRPLSMPPPTSVGLPPILPRPPAAHLPPPLPSRPPAALRLSCPSSPTSSIKSSVSQRPSPDDDSDSDINDQNDLADSASGKDTRFSHRSTGLVRQENKPTTSSSSATCSSKTSTSLTAEFPNETSEKGRFRSHSPFGAKLSTCEKKSSIKTFSAISAAAVDTPGPTLAPQGVSKSPTPNQVISHQVSVSTPDLRSQPTDKQPVTTTPIHSSDDEGVFEGTNTSDTLSASENEADPTVPTASNKDKHESDQKRRKKMTKQRSLDSGKSNEIKKANIEKFQKEAEKDETVLKNKRTWFFQKKNNEGEGLNDPERCGCGTGMELTSNPIPDPPQKVNDKEKKPPIDNASKQKYKKSTLKSKIKLDNSPNCRKCRVKFGFRFARNHCHRCRLAFCIVCAPVTRCDLVTEDQEFQAPSLVKLCSACKDELLMENSRGATRGLWSEFQKMRAEARDNRGLDVTSSTLHKHLESESVLDATPGLRNLCIKFLVALHQQLQKQPRHKFLANYLHFENPIKQQQANMKKVKNCHACERYLRITSDIRECGICKQVFCMACTWKTLQVFLPKGTDLRADIQLEMIHFHVKETEVLGKGEITAIEASEVYRVCASCEDVVARNIHVNEFDAKVPQLEAELFDLQRQIDHCLTFSPYMFGMQRSVSAAQINRMEEEDFMATCMKHANRLYDRYTRTYDILNKLMPQTGGQKALHKHIKQAMYDFYLKRRDQLKTTWRRRDSCENISENPNTPTDDVPSLT</sequence>
<dbReference type="GO" id="GO:0008270">
    <property type="term" value="F:zinc ion binding"/>
    <property type="evidence" value="ECO:0007669"/>
    <property type="project" value="UniProtKB-KW"/>
</dbReference>
<feature type="compositionally biased region" description="Acidic residues" evidence="5">
    <location>
        <begin position="137"/>
        <end position="146"/>
    </location>
</feature>
<feature type="compositionally biased region" description="Polar residues" evidence="5">
    <location>
        <begin position="92"/>
        <end position="101"/>
    </location>
</feature>
<dbReference type="Gene3D" id="3.30.40.10">
    <property type="entry name" value="Zinc/RING finger domain, C3HC4 (zinc finger)"/>
    <property type="match status" value="2"/>
</dbReference>
<feature type="compositionally biased region" description="Pro residues" evidence="5">
    <location>
        <begin position="325"/>
        <end position="354"/>
    </location>
</feature>
<feature type="compositionally biased region" description="Low complexity" evidence="5">
    <location>
        <begin position="252"/>
        <end position="263"/>
    </location>
</feature>
<feature type="region of interest" description="Disordered" evidence="5">
    <location>
        <begin position="481"/>
        <end position="597"/>
    </location>
</feature>
<dbReference type="AlphaFoldDB" id="A0AAE1DJU2"/>
<feature type="region of interest" description="Disordered" evidence="5">
    <location>
        <begin position="621"/>
        <end position="675"/>
    </location>
</feature>
<evidence type="ECO:0000313" key="7">
    <source>
        <dbReference type="EMBL" id="KAK3773281.1"/>
    </source>
</evidence>
<evidence type="ECO:0000256" key="1">
    <source>
        <dbReference type="ARBA" id="ARBA00022723"/>
    </source>
</evidence>
<feature type="compositionally biased region" description="Basic and acidic residues" evidence="5">
    <location>
        <begin position="580"/>
        <end position="597"/>
    </location>
</feature>
<dbReference type="Proteomes" id="UP001283361">
    <property type="component" value="Unassembled WGS sequence"/>
</dbReference>
<feature type="compositionally biased region" description="Polar residues" evidence="5">
    <location>
        <begin position="1051"/>
        <end position="1068"/>
    </location>
</feature>
<feature type="compositionally biased region" description="Low complexity" evidence="5">
    <location>
        <begin position="274"/>
        <end position="305"/>
    </location>
</feature>
<feature type="compositionally biased region" description="Basic and acidic residues" evidence="5">
    <location>
        <begin position="76"/>
        <end position="91"/>
    </location>
</feature>
<protein>
    <recommendedName>
        <fullName evidence="6">FYVE-type domain-containing protein</fullName>
    </recommendedName>
</protein>
<evidence type="ECO:0000259" key="6">
    <source>
        <dbReference type="PROSITE" id="PS50178"/>
    </source>
</evidence>
<feature type="domain" description="FYVE-type" evidence="6">
    <location>
        <begin position="681"/>
        <end position="746"/>
    </location>
</feature>
<evidence type="ECO:0000256" key="3">
    <source>
        <dbReference type="ARBA" id="ARBA00022833"/>
    </source>
</evidence>
<feature type="compositionally biased region" description="Basic and acidic residues" evidence="5">
    <location>
        <begin position="57"/>
        <end position="68"/>
    </location>
</feature>
<evidence type="ECO:0000313" key="8">
    <source>
        <dbReference type="Proteomes" id="UP001283361"/>
    </source>
</evidence>
<evidence type="ECO:0000256" key="5">
    <source>
        <dbReference type="SAM" id="MobiDB-lite"/>
    </source>
</evidence>
<feature type="compositionally biased region" description="Low complexity" evidence="5">
    <location>
        <begin position="420"/>
        <end position="437"/>
    </location>
</feature>
<keyword evidence="8" id="KW-1185">Reference proteome</keyword>